<accession>A0AAV8T2N8</accession>
<keyword evidence="2" id="KW-1185">Reference proteome</keyword>
<reference evidence="1 2" key="1">
    <citation type="submission" date="2021-09" db="EMBL/GenBank/DDBJ databases">
        <title>Genomic insights and catalytic innovation underlie evolution of tropane alkaloids biosynthesis.</title>
        <authorList>
            <person name="Wang Y.-J."/>
            <person name="Tian T."/>
            <person name="Huang J.-P."/>
            <person name="Huang S.-X."/>
        </authorList>
    </citation>
    <scope>NUCLEOTIDE SEQUENCE [LARGE SCALE GENOMIC DNA]</scope>
    <source>
        <strain evidence="1">KIB-2018</strain>
        <tissue evidence="1">Leaf</tissue>
    </source>
</reference>
<evidence type="ECO:0000313" key="1">
    <source>
        <dbReference type="EMBL" id="KAJ8761021.1"/>
    </source>
</evidence>
<proteinExistence type="predicted"/>
<evidence type="ECO:0000313" key="2">
    <source>
        <dbReference type="Proteomes" id="UP001159364"/>
    </source>
</evidence>
<sequence>MVGYFLGKRLAFLHIQNWAQTVENGHSLGPKVDRNELSVNIGPSIKVEVIPKDVGQDIEAKVTPEDIETEMIRKDIFGLPVSELVMNTPLQEDKVGREGSPRGWKMIFIT</sequence>
<gene>
    <name evidence="1" type="ORF">K2173_022059</name>
</gene>
<dbReference type="AlphaFoldDB" id="A0AAV8T2N8"/>
<organism evidence="1 2">
    <name type="scientific">Erythroxylum novogranatense</name>
    <dbReference type="NCBI Taxonomy" id="1862640"/>
    <lineage>
        <taxon>Eukaryota</taxon>
        <taxon>Viridiplantae</taxon>
        <taxon>Streptophyta</taxon>
        <taxon>Embryophyta</taxon>
        <taxon>Tracheophyta</taxon>
        <taxon>Spermatophyta</taxon>
        <taxon>Magnoliopsida</taxon>
        <taxon>eudicotyledons</taxon>
        <taxon>Gunneridae</taxon>
        <taxon>Pentapetalae</taxon>
        <taxon>rosids</taxon>
        <taxon>fabids</taxon>
        <taxon>Malpighiales</taxon>
        <taxon>Erythroxylaceae</taxon>
        <taxon>Erythroxylum</taxon>
    </lineage>
</organism>
<dbReference type="Proteomes" id="UP001159364">
    <property type="component" value="Linkage Group LG07"/>
</dbReference>
<protein>
    <submittedName>
        <fullName evidence="1">Uncharacterized protein</fullName>
    </submittedName>
</protein>
<name>A0AAV8T2N8_9ROSI</name>
<comment type="caution">
    <text evidence="1">The sequence shown here is derived from an EMBL/GenBank/DDBJ whole genome shotgun (WGS) entry which is preliminary data.</text>
</comment>
<dbReference type="EMBL" id="JAIWQS010000007">
    <property type="protein sequence ID" value="KAJ8761021.1"/>
    <property type="molecule type" value="Genomic_DNA"/>
</dbReference>